<evidence type="ECO:0008006" key="5">
    <source>
        <dbReference type="Google" id="ProtNLM"/>
    </source>
</evidence>
<dbReference type="InterPro" id="IPR018203">
    <property type="entry name" value="GDP_dissociation_inhibitor"/>
</dbReference>
<comment type="similarity">
    <text evidence="1">Belongs to the Rab GDI family.</text>
</comment>
<proteinExistence type="inferred from homology"/>
<protein>
    <recommendedName>
        <fullName evidence="5">Rab proteins geranylgeranyltransferase component</fullName>
    </recommendedName>
</protein>
<dbReference type="EMBL" id="JAIWQS010000001">
    <property type="protein sequence ID" value="KAJ8774696.1"/>
    <property type="molecule type" value="Genomic_DNA"/>
</dbReference>
<name>A0AAV8U5Y4_9ROSI</name>
<dbReference type="AlphaFoldDB" id="A0AAV8U5Y4"/>
<organism evidence="3 4">
    <name type="scientific">Erythroxylum novogranatense</name>
    <dbReference type="NCBI Taxonomy" id="1862640"/>
    <lineage>
        <taxon>Eukaryota</taxon>
        <taxon>Viridiplantae</taxon>
        <taxon>Streptophyta</taxon>
        <taxon>Embryophyta</taxon>
        <taxon>Tracheophyta</taxon>
        <taxon>Spermatophyta</taxon>
        <taxon>Magnoliopsida</taxon>
        <taxon>eudicotyledons</taxon>
        <taxon>Gunneridae</taxon>
        <taxon>Pentapetalae</taxon>
        <taxon>rosids</taxon>
        <taxon>fabids</taxon>
        <taxon>Malpighiales</taxon>
        <taxon>Erythroxylaceae</taxon>
        <taxon>Erythroxylum</taxon>
    </lineage>
</organism>
<dbReference type="PANTHER" id="PTHR11787">
    <property type="entry name" value="RAB GDP-DISSOCIATION INHIBITOR"/>
    <property type="match status" value="1"/>
</dbReference>
<dbReference type="GO" id="GO:0005092">
    <property type="term" value="F:GDP-dissociation inhibitor activity"/>
    <property type="evidence" value="ECO:0007669"/>
    <property type="project" value="InterPro"/>
</dbReference>
<dbReference type="GO" id="GO:0005829">
    <property type="term" value="C:cytosol"/>
    <property type="evidence" value="ECO:0007669"/>
    <property type="project" value="TreeGrafter"/>
</dbReference>
<evidence type="ECO:0000256" key="2">
    <source>
        <dbReference type="SAM" id="MobiDB-lite"/>
    </source>
</evidence>
<comment type="caution">
    <text evidence="3">The sequence shown here is derived from an EMBL/GenBank/DDBJ whole genome shotgun (WGS) entry which is preliminary data.</text>
</comment>
<dbReference type="GO" id="GO:0005968">
    <property type="term" value="C:Rab-protein geranylgeranyltransferase complex"/>
    <property type="evidence" value="ECO:0007669"/>
    <property type="project" value="TreeGrafter"/>
</dbReference>
<dbReference type="GO" id="GO:0007264">
    <property type="term" value="P:small GTPase-mediated signal transduction"/>
    <property type="evidence" value="ECO:0007669"/>
    <property type="project" value="InterPro"/>
</dbReference>
<dbReference type="Proteomes" id="UP001159364">
    <property type="component" value="Linkage Group LG01"/>
</dbReference>
<sequence>MTELPPPPYPAIEPTTFDLIIVGTGLPKSVISAAAVKFVLHLDPNPFYGSHYASLSVPDLISVLNFNSTLPTPSTSTMDTDMLVHVVVGLTTRRLYSDVEISSYSPELLEEQSWKFNIDVAGPRMQTTSQYGEFKSIDASFVGGENGKLWNVPDSRATIFKDRSLSLMEKNQLMRFFKLVQAHLAENEEAKLEEGEEKENMRILEEDLEIPFAEFLTKMIILYAIAMADYDQENMGASKGILRTRDGIDRLALYQSLVGRFSNALGAMIYSIYGQGELPQAFCRRAAVLRMPVVALLMEKSSGCYKGVRLASGQDLFSCKLILDPSLKIQSPSVSPSDPLHGSLKSLSMRDVKRKVARGICITRWSLKSDESNLMVVYPPQSLYPEQLTSVRVLQIGSNLAVCPPDMFVLYFSTLCDDANQGKKLINAAISAVVSFPDSISPDSSSKVTYETIGEGKTMLIWSASYIQEQTMDQLDSINFTPMPDGSLNYDDVLDAAVKSALHIPNLLPQVPTFPPLSPPSPNATKTDSMDGTELSVISLNSLHP</sequence>
<evidence type="ECO:0000313" key="3">
    <source>
        <dbReference type="EMBL" id="KAJ8774696.1"/>
    </source>
</evidence>
<evidence type="ECO:0000313" key="4">
    <source>
        <dbReference type="Proteomes" id="UP001159364"/>
    </source>
</evidence>
<dbReference type="PANTHER" id="PTHR11787:SF4">
    <property type="entry name" value="CHM, RAB ESCORT PROTEIN 1"/>
    <property type="match status" value="1"/>
</dbReference>
<evidence type="ECO:0000256" key="1">
    <source>
        <dbReference type="ARBA" id="ARBA00005593"/>
    </source>
</evidence>
<reference evidence="3 4" key="1">
    <citation type="submission" date="2021-09" db="EMBL/GenBank/DDBJ databases">
        <title>Genomic insights and catalytic innovation underlie evolution of tropane alkaloids biosynthesis.</title>
        <authorList>
            <person name="Wang Y.-J."/>
            <person name="Tian T."/>
            <person name="Huang J.-P."/>
            <person name="Huang S.-X."/>
        </authorList>
    </citation>
    <scope>NUCLEOTIDE SEQUENCE [LARGE SCALE GENOMIC DNA]</scope>
    <source>
        <strain evidence="3">KIB-2018</strain>
        <tissue evidence="3">Leaf</tissue>
    </source>
</reference>
<dbReference type="InterPro" id="IPR036188">
    <property type="entry name" value="FAD/NAD-bd_sf"/>
</dbReference>
<accession>A0AAV8U5Y4</accession>
<feature type="compositionally biased region" description="Pro residues" evidence="2">
    <location>
        <begin position="513"/>
        <end position="522"/>
    </location>
</feature>
<dbReference type="SUPFAM" id="SSF51905">
    <property type="entry name" value="FAD/NAD(P)-binding domain"/>
    <property type="match status" value="1"/>
</dbReference>
<feature type="region of interest" description="Disordered" evidence="2">
    <location>
        <begin position="513"/>
        <end position="532"/>
    </location>
</feature>
<dbReference type="GO" id="GO:0016192">
    <property type="term" value="P:vesicle-mediated transport"/>
    <property type="evidence" value="ECO:0007669"/>
    <property type="project" value="TreeGrafter"/>
</dbReference>
<dbReference type="GO" id="GO:0005634">
    <property type="term" value="C:nucleus"/>
    <property type="evidence" value="ECO:0007669"/>
    <property type="project" value="TreeGrafter"/>
</dbReference>
<dbReference type="SUPFAM" id="SSF54373">
    <property type="entry name" value="FAD-linked reductases, C-terminal domain"/>
    <property type="match status" value="1"/>
</dbReference>
<dbReference type="Pfam" id="PF00996">
    <property type="entry name" value="GDI"/>
    <property type="match status" value="1"/>
</dbReference>
<dbReference type="Gene3D" id="3.30.519.10">
    <property type="entry name" value="Guanine Nucleotide Dissociation Inhibitor, domain 2"/>
    <property type="match status" value="1"/>
</dbReference>
<gene>
    <name evidence="3" type="ORF">K2173_017142</name>
</gene>
<dbReference type="PRINTS" id="PR00891">
    <property type="entry name" value="RABGDIREP"/>
</dbReference>
<dbReference type="Gene3D" id="3.50.50.60">
    <property type="entry name" value="FAD/NAD(P)-binding domain"/>
    <property type="match status" value="1"/>
</dbReference>
<keyword evidence="4" id="KW-1185">Reference proteome</keyword>
<dbReference type="Gene3D" id="1.10.405.10">
    <property type="entry name" value="Guanine Nucleotide Dissociation Inhibitor, domain 1"/>
    <property type="match status" value="1"/>
</dbReference>